<evidence type="ECO:0000256" key="2">
    <source>
        <dbReference type="ARBA" id="ARBA00023015"/>
    </source>
</evidence>
<comment type="similarity">
    <text evidence="1">Belongs to the LysR transcriptional regulatory family.</text>
</comment>
<dbReference type="InterPro" id="IPR005119">
    <property type="entry name" value="LysR_subst-bd"/>
</dbReference>
<gene>
    <name evidence="7" type="ORF">LQ327_10910</name>
</gene>
<evidence type="ECO:0000256" key="4">
    <source>
        <dbReference type="ARBA" id="ARBA00023163"/>
    </source>
</evidence>
<name>A0ABS8PA67_9PSEU</name>
<feature type="domain" description="HTH lysR-type" evidence="6">
    <location>
        <begin position="8"/>
        <end position="65"/>
    </location>
</feature>
<evidence type="ECO:0000256" key="1">
    <source>
        <dbReference type="ARBA" id="ARBA00009437"/>
    </source>
</evidence>
<evidence type="ECO:0000259" key="6">
    <source>
        <dbReference type="PROSITE" id="PS50931"/>
    </source>
</evidence>
<dbReference type="PANTHER" id="PTHR30346:SF0">
    <property type="entry name" value="HCA OPERON TRANSCRIPTIONAL ACTIVATOR HCAR"/>
    <property type="match status" value="1"/>
</dbReference>
<dbReference type="InterPro" id="IPR036390">
    <property type="entry name" value="WH_DNA-bd_sf"/>
</dbReference>
<dbReference type="Pfam" id="PF03466">
    <property type="entry name" value="LysR_substrate"/>
    <property type="match status" value="1"/>
</dbReference>
<feature type="compositionally biased region" description="Pro residues" evidence="5">
    <location>
        <begin position="302"/>
        <end position="314"/>
    </location>
</feature>
<protein>
    <submittedName>
        <fullName evidence="7">LysR family transcriptional regulator</fullName>
    </submittedName>
</protein>
<dbReference type="Gene3D" id="1.10.10.10">
    <property type="entry name" value="Winged helix-like DNA-binding domain superfamily/Winged helix DNA-binding domain"/>
    <property type="match status" value="1"/>
</dbReference>
<evidence type="ECO:0000313" key="7">
    <source>
        <dbReference type="EMBL" id="MCD2193884.1"/>
    </source>
</evidence>
<keyword evidence="8" id="KW-1185">Reference proteome</keyword>
<evidence type="ECO:0000256" key="5">
    <source>
        <dbReference type="SAM" id="MobiDB-lite"/>
    </source>
</evidence>
<evidence type="ECO:0000313" key="8">
    <source>
        <dbReference type="Proteomes" id="UP001199469"/>
    </source>
</evidence>
<accession>A0ABS8PA67</accession>
<reference evidence="7 8" key="1">
    <citation type="submission" date="2021-11" db="EMBL/GenBank/DDBJ databases">
        <title>Draft genome sequence of Actinomycetospora sp. SF1 isolated from the rhizosphere soil.</title>
        <authorList>
            <person name="Duangmal K."/>
            <person name="Chantavorakit T."/>
        </authorList>
    </citation>
    <scope>NUCLEOTIDE SEQUENCE [LARGE SCALE GENOMIC DNA]</scope>
    <source>
        <strain evidence="7 8">TBRC 5722</strain>
    </source>
</reference>
<feature type="region of interest" description="Disordered" evidence="5">
    <location>
        <begin position="292"/>
        <end position="314"/>
    </location>
</feature>
<comment type="caution">
    <text evidence="7">The sequence shown here is derived from an EMBL/GenBank/DDBJ whole genome shotgun (WGS) entry which is preliminary data.</text>
</comment>
<dbReference type="PROSITE" id="PS50931">
    <property type="entry name" value="HTH_LYSR"/>
    <property type="match status" value="1"/>
</dbReference>
<dbReference type="InterPro" id="IPR000847">
    <property type="entry name" value="LysR_HTH_N"/>
</dbReference>
<dbReference type="EMBL" id="JAJNDB010000002">
    <property type="protein sequence ID" value="MCD2193884.1"/>
    <property type="molecule type" value="Genomic_DNA"/>
</dbReference>
<dbReference type="Proteomes" id="UP001199469">
    <property type="component" value="Unassembled WGS sequence"/>
</dbReference>
<sequence>MSSPAGDVHLRDLRYFVAVADAASFTRAAEALFVSQPALSKQIRALETRLGVRLLDRGAAGLVLTAEGAALLPHARRLVDDWTRVREEVRRAGTAPMLLVGLQTTVGRDLTRRLLAATREHGASMQVRLVSWSDASSGLADGSVDVAFVWLPVIAPDLETRILSREPRWVALASDHPLAPRPEVTMTDLADEPFVALPRSAGALREFWLASPDRGSPAVVAAEADTAEGAIEAVASGTGVVLLAEGNARLLARPDVVCRPVSDLAPCELAVAWRRGDTRELVRAAVAALTGATDDADAGSGPPAPPTPRATPRR</sequence>
<dbReference type="InterPro" id="IPR036388">
    <property type="entry name" value="WH-like_DNA-bd_sf"/>
</dbReference>
<dbReference type="PANTHER" id="PTHR30346">
    <property type="entry name" value="TRANSCRIPTIONAL DUAL REGULATOR HCAR-RELATED"/>
    <property type="match status" value="1"/>
</dbReference>
<dbReference type="Gene3D" id="3.40.190.10">
    <property type="entry name" value="Periplasmic binding protein-like II"/>
    <property type="match status" value="2"/>
</dbReference>
<keyword evidence="4" id="KW-0804">Transcription</keyword>
<dbReference type="Pfam" id="PF00126">
    <property type="entry name" value="HTH_1"/>
    <property type="match status" value="1"/>
</dbReference>
<dbReference type="PRINTS" id="PR00039">
    <property type="entry name" value="HTHLYSR"/>
</dbReference>
<evidence type="ECO:0000256" key="3">
    <source>
        <dbReference type="ARBA" id="ARBA00023125"/>
    </source>
</evidence>
<dbReference type="CDD" id="cd08414">
    <property type="entry name" value="PBP2_LTTR_aromatics_like"/>
    <property type="match status" value="1"/>
</dbReference>
<feature type="compositionally biased region" description="Low complexity" evidence="5">
    <location>
        <begin position="292"/>
        <end position="301"/>
    </location>
</feature>
<dbReference type="SUPFAM" id="SSF53850">
    <property type="entry name" value="Periplasmic binding protein-like II"/>
    <property type="match status" value="1"/>
</dbReference>
<keyword evidence="2" id="KW-0805">Transcription regulation</keyword>
<organism evidence="7 8">
    <name type="scientific">Actinomycetospora endophytica</name>
    <dbReference type="NCBI Taxonomy" id="2291215"/>
    <lineage>
        <taxon>Bacteria</taxon>
        <taxon>Bacillati</taxon>
        <taxon>Actinomycetota</taxon>
        <taxon>Actinomycetes</taxon>
        <taxon>Pseudonocardiales</taxon>
        <taxon>Pseudonocardiaceae</taxon>
        <taxon>Actinomycetospora</taxon>
    </lineage>
</organism>
<dbReference type="RefSeq" id="WP_230733260.1">
    <property type="nucleotide sequence ID" value="NZ_JAJNDB010000002.1"/>
</dbReference>
<dbReference type="SUPFAM" id="SSF46785">
    <property type="entry name" value="Winged helix' DNA-binding domain"/>
    <property type="match status" value="1"/>
</dbReference>
<proteinExistence type="inferred from homology"/>
<keyword evidence="3" id="KW-0238">DNA-binding</keyword>